<proteinExistence type="predicted"/>
<accession>K8A0R3</accession>
<dbReference type="EMBL" id="CAKW01000083">
    <property type="protein sequence ID" value="CCJ72948.1"/>
    <property type="molecule type" value="Genomic_DNA"/>
</dbReference>
<evidence type="ECO:0000313" key="2">
    <source>
        <dbReference type="Proteomes" id="UP000009340"/>
    </source>
</evidence>
<name>K8A0R3_9ENTR</name>
<protein>
    <submittedName>
        <fullName evidence="1">Uncharacterized protein</fullName>
    </submittedName>
</protein>
<comment type="caution">
    <text evidence="1">The sequence shown here is derived from an EMBL/GenBank/DDBJ whole genome shotgun (WGS) entry which is preliminary data.</text>
</comment>
<dbReference type="Proteomes" id="UP000009340">
    <property type="component" value="Unassembled WGS sequence"/>
</dbReference>
<reference evidence="1" key="1">
    <citation type="submission" date="2012-07" db="EMBL/GenBank/DDBJ databases">
        <authorList>
            <person name="Cummings C."/>
        </authorList>
    </citation>
    <scope>NUCLEOTIDE SEQUENCE</scope>
    <source>
        <strain evidence="1">1330</strain>
    </source>
</reference>
<dbReference type="AlphaFoldDB" id="K8A0R3"/>
<organism evidence="1 2">
    <name type="scientific">Cronobacter condimenti 1330</name>
    <dbReference type="NCBI Taxonomy" id="1073999"/>
    <lineage>
        <taxon>Bacteria</taxon>
        <taxon>Pseudomonadati</taxon>
        <taxon>Pseudomonadota</taxon>
        <taxon>Gammaproteobacteria</taxon>
        <taxon>Enterobacterales</taxon>
        <taxon>Enterobacteriaceae</taxon>
        <taxon>Cronobacter</taxon>
    </lineage>
</organism>
<gene>
    <name evidence="1" type="ORF">BN137_2319</name>
</gene>
<sequence>MTERLTENNAEVAFEALLAGLRKEAKIKLGDASTSQQQ</sequence>
<evidence type="ECO:0000313" key="1">
    <source>
        <dbReference type="EMBL" id="CCJ72948.1"/>
    </source>
</evidence>